<accession>A0A7X2NPN4</accession>
<evidence type="ECO:0000313" key="1">
    <source>
        <dbReference type="EMBL" id="MSS38745.1"/>
    </source>
</evidence>
<dbReference type="Proteomes" id="UP000429958">
    <property type="component" value="Unassembled WGS sequence"/>
</dbReference>
<comment type="caution">
    <text evidence="1">The sequence shown here is derived from an EMBL/GenBank/DDBJ whole genome shotgun (WGS) entry which is preliminary data.</text>
</comment>
<reference evidence="1 2" key="1">
    <citation type="submission" date="2019-08" db="EMBL/GenBank/DDBJ databases">
        <title>In-depth cultivation of the pig gut microbiome towards novel bacterial diversity and tailored functional studies.</title>
        <authorList>
            <person name="Wylensek D."/>
            <person name="Hitch T.C.A."/>
            <person name="Clavel T."/>
        </authorList>
    </citation>
    <scope>NUCLEOTIDE SEQUENCE [LARGE SCALE GENOMIC DNA]</scope>
    <source>
        <strain evidence="1 2">WCA-389-WT-23D1</strain>
    </source>
</reference>
<keyword evidence="2" id="KW-1185">Reference proteome</keyword>
<sequence>MDRETVEAIRQLLKPMQNQLEDLTIKIDTMRLEMKTSERSIRKDIHFLNDEMETLIGVLEAKGILPKVE</sequence>
<dbReference type="RefSeq" id="WP_154474104.1">
    <property type="nucleotide sequence ID" value="NZ_VUMD01000054.1"/>
</dbReference>
<name>A0A7X2NPN4_9CLOT</name>
<dbReference type="AlphaFoldDB" id="A0A7X2NPN4"/>
<protein>
    <submittedName>
        <fullName evidence="1">Uncharacterized protein</fullName>
    </submittedName>
</protein>
<proteinExistence type="predicted"/>
<gene>
    <name evidence="1" type="ORF">FYJ39_20180</name>
</gene>
<organism evidence="1 2">
    <name type="scientific">Clostridium porci</name>
    <dbReference type="NCBI Taxonomy" id="2605778"/>
    <lineage>
        <taxon>Bacteria</taxon>
        <taxon>Bacillati</taxon>
        <taxon>Bacillota</taxon>
        <taxon>Clostridia</taxon>
        <taxon>Eubacteriales</taxon>
        <taxon>Clostridiaceae</taxon>
        <taxon>Clostridium</taxon>
    </lineage>
</organism>
<evidence type="ECO:0000313" key="2">
    <source>
        <dbReference type="Proteomes" id="UP000429958"/>
    </source>
</evidence>
<dbReference type="EMBL" id="VUMD01000054">
    <property type="protein sequence ID" value="MSS38745.1"/>
    <property type="molecule type" value="Genomic_DNA"/>
</dbReference>